<reference evidence="1 2" key="1">
    <citation type="submission" date="2023-11" db="EMBL/GenBank/DDBJ databases">
        <title>Halocaridina rubra genome assembly.</title>
        <authorList>
            <person name="Smith C."/>
        </authorList>
    </citation>
    <scope>NUCLEOTIDE SEQUENCE [LARGE SCALE GENOMIC DNA]</scope>
    <source>
        <strain evidence="1">EP-1</strain>
        <tissue evidence="1">Whole</tissue>
    </source>
</reference>
<keyword evidence="2" id="KW-1185">Reference proteome</keyword>
<dbReference type="AlphaFoldDB" id="A0AAN9AGZ9"/>
<comment type="caution">
    <text evidence="1">The sequence shown here is derived from an EMBL/GenBank/DDBJ whole genome shotgun (WGS) entry which is preliminary data.</text>
</comment>
<proteinExistence type="predicted"/>
<evidence type="ECO:0000313" key="2">
    <source>
        <dbReference type="Proteomes" id="UP001381693"/>
    </source>
</evidence>
<accession>A0AAN9AGZ9</accession>
<dbReference type="Proteomes" id="UP001381693">
    <property type="component" value="Unassembled WGS sequence"/>
</dbReference>
<feature type="non-terminal residue" evidence="1">
    <location>
        <position position="54"/>
    </location>
</feature>
<dbReference type="EMBL" id="JAXCGZ010000100">
    <property type="protein sequence ID" value="KAK7086712.1"/>
    <property type="molecule type" value="Genomic_DNA"/>
</dbReference>
<name>A0AAN9AGZ9_HALRR</name>
<gene>
    <name evidence="1" type="ORF">SK128_011975</name>
</gene>
<evidence type="ECO:0000313" key="1">
    <source>
        <dbReference type="EMBL" id="KAK7086712.1"/>
    </source>
</evidence>
<sequence length="54" mass="6260">AARVTYHVYNLLESDTKSDHDWLAFVGDRTLQRIVVVQQVVQKTTFILAASRLW</sequence>
<feature type="non-terminal residue" evidence="1">
    <location>
        <position position="1"/>
    </location>
</feature>
<organism evidence="1 2">
    <name type="scientific">Halocaridina rubra</name>
    <name type="common">Hawaiian red shrimp</name>
    <dbReference type="NCBI Taxonomy" id="373956"/>
    <lineage>
        <taxon>Eukaryota</taxon>
        <taxon>Metazoa</taxon>
        <taxon>Ecdysozoa</taxon>
        <taxon>Arthropoda</taxon>
        <taxon>Crustacea</taxon>
        <taxon>Multicrustacea</taxon>
        <taxon>Malacostraca</taxon>
        <taxon>Eumalacostraca</taxon>
        <taxon>Eucarida</taxon>
        <taxon>Decapoda</taxon>
        <taxon>Pleocyemata</taxon>
        <taxon>Caridea</taxon>
        <taxon>Atyoidea</taxon>
        <taxon>Atyidae</taxon>
        <taxon>Halocaridina</taxon>
    </lineage>
</organism>
<protein>
    <submittedName>
        <fullName evidence="1">Uncharacterized protein</fullName>
    </submittedName>
</protein>